<protein>
    <recommendedName>
        <fullName evidence="7">tRNA dimethylallyltransferase</fullName>
    </recommendedName>
</protein>
<feature type="non-terminal residue" evidence="5">
    <location>
        <position position="453"/>
    </location>
</feature>
<keyword evidence="2" id="KW-0808">Transferase</keyword>
<dbReference type="InterPro" id="IPR039657">
    <property type="entry name" value="Dimethylallyltransferase"/>
</dbReference>
<name>A0A3P6TEQ1_DIBLA</name>
<gene>
    <name evidence="5" type="ORF">DILT_LOCUS3481</name>
</gene>
<evidence type="ECO:0000313" key="6">
    <source>
        <dbReference type="Proteomes" id="UP000281553"/>
    </source>
</evidence>
<dbReference type="HAMAP" id="MF_00185">
    <property type="entry name" value="IPP_trans"/>
    <property type="match status" value="1"/>
</dbReference>
<dbReference type="Proteomes" id="UP000281553">
    <property type="component" value="Unassembled WGS sequence"/>
</dbReference>
<sequence>MVLSAFICAPKGLLLAPQAPASFDVLFTLSSCSHDGLSFRPIPSMRLPVVAVCGATGTGKSKLAIDLALALNGEVLNADAVQLYKGLEIATNKVTEPEMRGVKHHLLGILEPRDGFRYNVHNYRADCWSLIDRINFPDSPRLPIIVGGTHYYIEAVLWKDFLQARTVVSDSKDILSAIPVVEKGEPEPVEEQSKPLEDLPHRSWPEKLLRDLPSNPQDYYAFLWNLDKAAARRLHPNDTRKLQQAILSKLASSKILQTKNQLEPVSPEPSLSLPVPNVSVNRSYSPKYTEPQSLIIWLDCNPDVLKPRLDQRIGQMVERGLIAELDRFLSSAAVSLLPAAVVAGKQVLDDTAKIELFRLANDGLLPSVGAEHWCRGILQSIGFKEFELYLRLPQEERHSDEGKRLLATAIERMQFATRQYARRQRSWIVKRFLQRPAEGGIPVYRLDVTNILR</sequence>
<dbReference type="Gene3D" id="3.40.50.300">
    <property type="entry name" value="P-loop containing nucleotide triphosphate hydrolases"/>
    <property type="match status" value="1"/>
</dbReference>
<dbReference type="GO" id="GO:0006400">
    <property type="term" value="P:tRNA modification"/>
    <property type="evidence" value="ECO:0007669"/>
    <property type="project" value="TreeGrafter"/>
</dbReference>
<dbReference type="OrthoDB" id="775260at2759"/>
<evidence type="ECO:0000256" key="4">
    <source>
        <dbReference type="ARBA" id="ARBA00022840"/>
    </source>
</evidence>
<evidence type="ECO:0000256" key="2">
    <source>
        <dbReference type="ARBA" id="ARBA00022679"/>
    </source>
</evidence>
<dbReference type="InterPro" id="IPR027417">
    <property type="entry name" value="P-loop_NTPase"/>
</dbReference>
<dbReference type="PANTHER" id="PTHR11088">
    <property type="entry name" value="TRNA DIMETHYLALLYLTRANSFERASE"/>
    <property type="match status" value="1"/>
</dbReference>
<keyword evidence="6" id="KW-1185">Reference proteome</keyword>
<keyword evidence="4" id="KW-0067">ATP-binding</keyword>
<proteinExistence type="inferred from homology"/>
<dbReference type="PANTHER" id="PTHR11088:SF89">
    <property type="entry name" value="TRNA DIMETHYLALLYLTRANSFERASE"/>
    <property type="match status" value="1"/>
</dbReference>
<dbReference type="AlphaFoldDB" id="A0A3P6TEQ1"/>
<evidence type="ECO:0000256" key="3">
    <source>
        <dbReference type="ARBA" id="ARBA00022741"/>
    </source>
</evidence>
<organism evidence="5 6">
    <name type="scientific">Dibothriocephalus latus</name>
    <name type="common">Fish tapeworm</name>
    <name type="synonym">Diphyllobothrium latum</name>
    <dbReference type="NCBI Taxonomy" id="60516"/>
    <lineage>
        <taxon>Eukaryota</taxon>
        <taxon>Metazoa</taxon>
        <taxon>Spiralia</taxon>
        <taxon>Lophotrochozoa</taxon>
        <taxon>Platyhelminthes</taxon>
        <taxon>Cestoda</taxon>
        <taxon>Eucestoda</taxon>
        <taxon>Diphyllobothriidea</taxon>
        <taxon>Diphyllobothriidae</taxon>
        <taxon>Dibothriocephalus</taxon>
    </lineage>
</organism>
<dbReference type="GO" id="GO:0052381">
    <property type="term" value="F:tRNA dimethylallyltransferase activity"/>
    <property type="evidence" value="ECO:0007669"/>
    <property type="project" value="InterPro"/>
</dbReference>
<accession>A0A3P6TEQ1</accession>
<comment type="similarity">
    <text evidence="1">Belongs to the IPP transferase family.</text>
</comment>
<keyword evidence="3" id="KW-0547">Nucleotide-binding</keyword>
<evidence type="ECO:0008006" key="7">
    <source>
        <dbReference type="Google" id="ProtNLM"/>
    </source>
</evidence>
<dbReference type="GO" id="GO:0005739">
    <property type="term" value="C:mitochondrion"/>
    <property type="evidence" value="ECO:0007669"/>
    <property type="project" value="TreeGrafter"/>
</dbReference>
<dbReference type="EMBL" id="UYRU01043732">
    <property type="protein sequence ID" value="VDK83587.1"/>
    <property type="molecule type" value="Genomic_DNA"/>
</dbReference>
<dbReference type="InterPro" id="IPR018022">
    <property type="entry name" value="IPT"/>
</dbReference>
<dbReference type="Pfam" id="PF01715">
    <property type="entry name" value="IPPT"/>
    <property type="match status" value="1"/>
</dbReference>
<evidence type="ECO:0000313" key="5">
    <source>
        <dbReference type="EMBL" id="VDK83587.1"/>
    </source>
</evidence>
<dbReference type="SUPFAM" id="SSF52540">
    <property type="entry name" value="P-loop containing nucleoside triphosphate hydrolases"/>
    <property type="match status" value="2"/>
</dbReference>
<evidence type="ECO:0000256" key="1">
    <source>
        <dbReference type="ARBA" id="ARBA00005842"/>
    </source>
</evidence>
<reference evidence="5 6" key="1">
    <citation type="submission" date="2018-11" db="EMBL/GenBank/DDBJ databases">
        <authorList>
            <consortium name="Pathogen Informatics"/>
        </authorList>
    </citation>
    <scope>NUCLEOTIDE SEQUENCE [LARGE SCALE GENOMIC DNA]</scope>
</reference>
<dbReference type="GO" id="GO:0005524">
    <property type="term" value="F:ATP binding"/>
    <property type="evidence" value="ECO:0007669"/>
    <property type="project" value="UniProtKB-KW"/>
</dbReference>